<reference evidence="4 5" key="1">
    <citation type="journal article" date="2008" name="Int. J. Syst. Evol. Microbiol.">
        <title>Description of Roseateles aquatilis sp. nov. and Roseateles terrae sp. nov., in the class Betaproteobacteria, and emended description of the genus Roseateles.</title>
        <authorList>
            <person name="Gomila M."/>
            <person name="Bowien B."/>
            <person name="Falsen E."/>
            <person name="Moore E.R."/>
            <person name="Lalucat J."/>
        </authorList>
    </citation>
    <scope>NUCLEOTIDE SEQUENCE [LARGE SCALE GENOMIC DNA]</scope>
    <source>
        <strain evidence="4 5">CCUG 48205</strain>
    </source>
</reference>
<proteinExistence type="predicted"/>
<dbReference type="EMBL" id="NIOF01000018">
    <property type="protein sequence ID" value="OWQ84093.1"/>
    <property type="molecule type" value="Genomic_DNA"/>
</dbReference>
<dbReference type="RefSeq" id="WP_088387846.1">
    <property type="nucleotide sequence ID" value="NZ_NIOF01000018.1"/>
</dbReference>
<dbReference type="Proteomes" id="UP000197468">
    <property type="component" value="Unassembled WGS sequence"/>
</dbReference>
<dbReference type="AlphaFoldDB" id="A0A246IV64"/>
<feature type="domain" description="DUF4126" evidence="3">
    <location>
        <begin position="204"/>
        <end position="346"/>
    </location>
</feature>
<evidence type="ECO:0000259" key="3">
    <source>
        <dbReference type="Pfam" id="PF13548"/>
    </source>
</evidence>
<evidence type="ECO:0000313" key="4">
    <source>
        <dbReference type="EMBL" id="OWQ84093.1"/>
    </source>
</evidence>
<dbReference type="OrthoDB" id="9812409at2"/>
<comment type="caution">
    <text evidence="4">The sequence shown here is derived from an EMBL/GenBank/DDBJ whole genome shotgun (WGS) entry which is preliminary data.</text>
</comment>
<sequence length="390" mass="39381">MHIHDHDEGDGVQDGHLLLGIASGLAAGLVGAVAMTGFQALLARGGITSGVQGSPATEKAADRLTRLAGRSLPYGKRAAAGEAVHNGMGALVGGVYGAAAERAPSVTAGRGAAFGVVAATLVDETLVPAFRFGDPVWRAPVVSHPYSYASHLIFGTATEVARQFFRRFLGRVKAGVEIVQEAAIREAPIRREPPAQPASRQTLLHAFMLGATAGPRTSAPIAVVSWAARLGWIDVKGSPLAFLASTRAVAVTTPMAIGELIVDKLPDTPDRTMPGGVGARVLSGALSGAALAGGRSLPAALAGAAGSFVATYVGHAIRTRASRALGRDWPVAAVEDLLAFGGAAMVCLASLAPNARGAARTDGSTGPASDTLDDDDPVGSVETARAGGAT</sequence>
<evidence type="ECO:0000256" key="2">
    <source>
        <dbReference type="SAM" id="Phobius"/>
    </source>
</evidence>
<evidence type="ECO:0000313" key="5">
    <source>
        <dbReference type="Proteomes" id="UP000197468"/>
    </source>
</evidence>
<feature type="transmembrane region" description="Helical" evidence="2">
    <location>
        <begin position="17"/>
        <end position="42"/>
    </location>
</feature>
<dbReference type="InterPro" id="IPR025196">
    <property type="entry name" value="DUF4126"/>
</dbReference>
<accession>A0A246IV64</accession>
<keyword evidence="2" id="KW-1133">Transmembrane helix</keyword>
<gene>
    <name evidence="4" type="ORF">CDN99_24725</name>
</gene>
<name>A0A246IV64_9BURK</name>
<keyword evidence="2" id="KW-0812">Transmembrane</keyword>
<protein>
    <recommendedName>
        <fullName evidence="3">DUF4126 domain-containing protein</fullName>
    </recommendedName>
</protein>
<evidence type="ECO:0000256" key="1">
    <source>
        <dbReference type="SAM" id="MobiDB-lite"/>
    </source>
</evidence>
<feature type="region of interest" description="Disordered" evidence="1">
    <location>
        <begin position="356"/>
        <end position="390"/>
    </location>
</feature>
<organism evidence="4 5">
    <name type="scientific">Roseateles aquatilis</name>
    <dbReference type="NCBI Taxonomy" id="431061"/>
    <lineage>
        <taxon>Bacteria</taxon>
        <taxon>Pseudomonadati</taxon>
        <taxon>Pseudomonadota</taxon>
        <taxon>Betaproteobacteria</taxon>
        <taxon>Burkholderiales</taxon>
        <taxon>Sphaerotilaceae</taxon>
        <taxon>Roseateles</taxon>
    </lineage>
</organism>
<keyword evidence="2" id="KW-0472">Membrane</keyword>
<keyword evidence="5" id="KW-1185">Reference proteome</keyword>
<dbReference type="Pfam" id="PF13548">
    <property type="entry name" value="DUF4126"/>
    <property type="match status" value="1"/>
</dbReference>